<accession>A0ABY4FN17</accession>
<gene>
    <name evidence="2" type="ORF">MUN78_02240</name>
</gene>
<sequence>MGRVRALLGRTRRRLLGLESLAGEVADLREAVEAQDRRIAELEREIVEVRSDSRRIAELRILVEDALLRTAVPDDPDQPPVSSR</sequence>
<reference evidence="2 3" key="1">
    <citation type="submission" date="2022-04" db="EMBL/GenBank/DDBJ databases">
        <title>Leucobacter sp. isolated from rhizosphere of garlic.</title>
        <authorList>
            <person name="Won M."/>
            <person name="Lee C.-M."/>
            <person name="Woen H.-Y."/>
            <person name="Kwon S.-W."/>
        </authorList>
    </citation>
    <scope>NUCLEOTIDE SEQUENCE [LARGE SCALE GENOMIC DNA]</scope>
    <source>
        <strain evidence="2 3">H21R-40</strain>
    </source>
</reference>
<dbReference type="EMBL" id="CP095045">
    <property type="protein sequence ID" value="UOQ57686.1"/>
    <property type="molecule type" value="Genomic_DNA"/>
</dbReference>
<dbReference type="Proteomes" id="UP000831786">
    <property type="component" value="Chromosome"/>
</dbReference>
<proteinExistence type="predicted"/>
<feature type="coiled-coil region" evidence="1">
    <location>
        <begin position="18"/>
        <end position="59"/>
    </location>
</feature>
<evidence type="ECO:0000313" key="2">
    <source>
        <dbReference type="EMBL" id="UOQ57686.1"/>
    </source>
</evidence>
<dbReference type="RefSeq" id="WP_244728507.1">
    <property type="nucleotide sequence ID" value="NZ_CP095045.1"/>
</dbReference>
<keyword evidence="3" id="KW-1185">Reference proteome</keyword>
<name>A0ABY4FN17_9MICO</name>
<protein>
    <submittedName>
        <fullName evidence="2">Uncharacterized protein</fullName>
    </submittedName>
</protein>
<organism evidence="2 3">
    <name type="scientific">Leucobacter allii</name>
    <dbReference type="NCBI Taxonomy" id="2932247"/>
    <lineage>
        <taxon>Bacteria</taxon>
        <taxon>Bacillati</taxon>
        <taxon>Actinomycetota</taxon>
        <taxon>Actinomycetes</taxon>
        <taxon>Micrococcales</taxon>
        <taxon>Microbacteriaceae</taxon>
        <taxon>Leucobacter</taxon>
    </lineage>
</organism>
<evidence type="ECO:0000256" key="1">
    <source>
        <dbReference type="SAM" id="Coils"/>
    </source>
</evidence>
<keyword evidence="1" id="KW-0175">Coiled coil</keyword>
<evidence type="ECO:0000313" key="3">
    <source>
        <dbReference type="Proteomes" id="UP000831786"/>
    </source>
</evidence>